<accession>X1QA38</accession>
<sequence>MKTSAIILFVLFVLSINIRTGEAGEASYLLGQFSDSLHYDGGTPVPASEASIFLEIDTTLPPDYWLLGKDISWTSPGTVVFN</sequence>
<feature type="non-terminal residue" evidence="1">
    <location>
        <position position="82"/>
    </location>
</feature>
<comment type="caution">
    <text evidence="1">The sequence shown here is derived from an EMBL/GenBank/DDBJ whole genome shotgun (WGS) entry which is preliminary data.</text>
</comment>
<gene>
    <name evidence="1" type="ORF">S06H3_65047</name>
</gene>
<evidence type="ECO:0000313" key="1">
    <source>
        <dbReference type="EMBL" id="GAI65073.1"/>
    </source>
</evidence>
<dbReference type="EMBL" id="BARV01043647">
    <property type="protein sequence ID" value="GAI65073.1"/>
    <property type="molecule type" value="Genomic_DNA"/>
</dbReference>
<organism evidence="1">
    <name type="scientific">marine sediment metagenome</name>
    <dbReference type="NCBI Taxonomy" id="412755"/>
    <lineage>
        <taxon>unclassified sequences</taxon>
        <taxon>metagenomes</taxon>
        <taxon>ecological metagenomes</taxon>
    </lineage>
</organism>
<proteinExistence type="predicted"/>
<dbReference type="AlphaFoldDB" id="X1QA38"/>
<reference evidence="1" key="1">
    <citation type="journal article" date="2014" name="Front. Microbiol.">
        <title>High frequency of phylogenetically diverse reductive dehalogenase-homologous genes in deep subseafloor sedimentary metagenomes.</title>
        <authorList>
            <person name="Kawai M."/>
            <person name="Futagami T."/>
            <person name="Toyoda A."/>
            <person name="Takaki Y."/>
            <person name="Nishi S."/>
            <person name="Hori S."/>
            <person name="Arai W."/>
            <person name="Tsubouchi T."/>
            <person name="Morono Y."/>
            <person name="Uchiyama I."/>
            <person name="Ito T."/>
            <person name="Fujiyama A."/>
            <person name="Inagaki F."/>
            <person name="Takami H."/>
        </authorList>
    </citation>
    <scope>NUCLEOTIDE SEQUENCE</scope>
    <source>
        <strain evidence="1">Expedition CK06-06</strain>
    </source>
</reference>
<protein>
    <submittedName>
        <fullName evidence="1">Uncharacterized protein</fullName>
    </submittedName>
</protein>
<name>X1QA38_9ZZZZ</name>